<evidence type="ECO:0000313" key="2">
    <source>
        <dbReference type="Proteomes" id="UP000033815"/>
    </source>
</evidence>
<reference evidence="1 2" key="1">
    <citation type="journal article" date="2015" name="Nature">
        <title>rRNA introns, odd ribosomes, and small enigmatic genomes across a large radiation of phyla.</title>
        <authorList>
            <person name="Brown C.T."/>
            <person name="Hug L.A."/>
            <person name="Thomas B.C."/>
            <person name="Sharon I."/>
            <person name="Castelle C.J."/>
            <person name="Singh A."/>
            <person name="Wilkins M.J."/>
            <person name="Williams K.H."/>
            <person name="Banfield J.F."/>
        </authorList>
    </citation>
    <scope>NUCLEOTIDE SEQUENCE [LARGE SCALE GENOMIC DNA]</scope>
</reference>
<comment type="caution">
    <text evidence="1">The sequence shown here is derived from an EMBL/GenBank/DDBJ whole genome shotgun (WGS) entry which is preliminary data.</text>
</comment>
<gene>
    <name evidence="1" type="ORF">UW25_C0002G0002</name>
</gene>
<dbReference type="Proteomes" id="UP000033815">
    <property type="component" value="Unassembled WGS sequence"/>
</dbReference>
<accession>A0A837I888</accession>
<evidence type="ECO:0000313" key="1">
    <source>
        <dbReference type="EMBL" id="KKT37056.1"/>
    </source>
</evidence>
<sequence>MIFVCITENIMLLSGKLFKIFLFFRGETMELLKTMASPFQKLFSFSQNEGAPAKHEPPRGLSDYECRLILEARRRENERLVQKAGPKK</sequence>
<dbReference type="EMBL" id="LCHP01000002">
    <property type="protein sequence ID" value="KKT37056.1"/>
    <property type="molecule type" value="Genomic_DNA"/>
</dbReference>
<protein>
    <submittedName>
        <fullName evidence="1">Uncharacterized protein</fullName>
    </submittedName>
</protein>
<dbReference type="AlphaFoldDB" id="A0A837I888"/>
<organism evidence="1 2">
    <name type="scientific">Candidatus Nomurabacteria bacterium GW2011_GWB1_44_12</name>
    <dbReference type="NCBI Taxonomy" id="1618748"/>
    <lineage>
        <taxon>Bacteria</taxon>
        <taxon>Candidatus Nomuraibacteriota</taxon>
    </lineage>
</organism>
<name>A0A837I888_9BACT</name>
<proteinExistence type="predicted"/>